<dbReference type="SUPFAM" id="SSF47598">
    <property type="entry name" value="Ribbon-helix-helix"/>
    <property type="match status" value="1"/>
</dbReference>
<dbReference type="GO" id="GO:0006355">
    <property type="term" value="P:regulation of DNA-templated transcription"/>
    <property type="evidence" value="ECO:0007669"/>
    <property type="project" value="InterPro"/>
</dbReference>
<sequence length="87" mass="9707">MQKEELLAKLAGFKEVAPDEIDISNIKEARATDDGMLMPLDDVKSALDFSGRLNIRIPKSLHMKLSSEAKNDGVSLNQYIIYKLSLN</sequence>
<evidence type="ECO:0008006" key="2">
    <source>
        <dbReference type="Google" id="ProtNLM"/>
    </source>
</evidence>
<dbReference type="InterPro" id="IPR010985">
    <property type="entry name" value="Ribbon_hlx_hlx"/>
</dbReference>
<dbReference type="Pfam" id="PF05534">
    <property type="entry name" value="HicB"/>
    <property type="match status" value="1"/>
</dbReference>
<gene>
    <name evidence="1" type="ORF">SDC9_78149</name>
</gene>
<dbReference type="AlphaFoldDB" id="A0A644YYQ1"/>
<accession>A0A644YYQ1</accession>
<name>A0A644YYQ1_9ZZZZ</name>
<organism evidence="1">
    <name type="scientific">bioreactor metagenome</name>
    <dbReference type="NCBI Taxonomy" id="1076179"/>
    <lineage>
        <taxon>unclassified sequences</taxon>
        <taxon>metagenomes</taxon>
        <taxon>ecological metagenomes</taxon>
    </lineage>
</organism>
<dbReference type="InterPro" id="IPR013321">
    <property type="entry name" value="Arc_rbn_hlx_hlx"/>
</dbReference>
<protein>
    <recommendedName>
        <fullName evidence="2">Toxin-antitoxin system HicB family antitoxin</fullName>
    </recommendedName>
</protein>
<evidence type="ECO:0000313" key="1">
    <source>
        <dbReference type="EMBL" id="MPM31593.1"/>
    </source>
</evidence>
<dbReference type="Gene3D" id="1.10.1220.10">
    <property type="entry name" value="Met repressor-like"/>
    <property type="match status" value="1"/>
</dbReference>
<comment type="caution">
    <text evidence="1">The sequence shown here is derived from an EMBL/GenBank/DDBJ whole genome shotgun (WGS) entry which is preliminary data.</text>
</comment>
<reference evidence="1" key="1">
    <citation type="submission" date="2019-08" db="EMBL/GenBank/DDBJ databases">
        <authorList>
            <person name="Kucharzyk K."/>
            <person name="Murdoch R.W."/>
            <person name="Higgins S."/>
            <person name="Loffler F."/>
        </authorList>
    </citation>
    <scope>NUCLEOTIDE SEQUENCE</scope>
</reference>
<dbReference type="EMBL" id="VSSQ01006118">
    <property type="protein sequence ID" value="MPM31593.1"/>
    <property type="molecule type" value="Genomic_DNA"/>
</dbReference>
<dbReference type="InterPro" id="IPR008651">
    <property type="entry name" value="Uncharacterised_HicB"/>
</dbReference>
<proteinExistence type="predicted"/>